<evidence type="ECO:0000313" key="2">
    <source>
        <dbReference type="EMBL" id="TEU24923.1"/>
    </source>
</evidence>
<evidence type="ECO:0000259" key="1">
    <source>
        <dbReference type="Pfam" id="PF18127"/>
    </source>
</evidence>
<feature type="non-terminal residue" evidence="2">
    <location>
        <position position="80"/>
    </location>
</feature>
<dbReference type="EMBL" id="SNSA01000020">
    <property type="protein sequence ID" value="TEU24923.1"/>
    <property type="molecule type" value="Genomic_DNA"/>
</dbReference>
<feature type="domain" description="Nicotinamide phosphoribosyltransferase N-terminal" evidence="1">
    <location>
        <begin position="6"/>
        <end position="77"/>
    </location>
</feature>
<keyword evidence="2" id="KW-0328">Glycosyltransferase</keyword>
<dbReference type="Pfam" id="PF18127">
    <property type="entry name" value="NAMPT_N"/>
    <property type="match status" value="1"/>
</dbReference>
<dbReference type="Proteomes" id="UP000297445">
    <property type="component" value="Unassembled WGS sequence"/>
</dbReference>
<dbReference type="PANTHER" id="PTHR43816">
    <property type="entry name" value="NICOTINAMIDE PHOSPHORIBOSYLTRANSFERASE"/>
    <property type="match status" value="1"/>
</dbReference>
<reference evidence="2 3" key="1">
    <citation type="submission" date="2019-03" db="EMBL/GenBank/DDBJ databases">
        <title>Draft genome sequence of an environmental Acinetobacter seifertii from Brazil.</title>
        <authorList>
            <person name="Furlan J.P.R."/>
            <person name="Stehling E.G."/>
        </authorList>
    </citation>
    <scope>NUCLEOTIDE SEQUENCE [LARGE SCALE GENOMIC DNA]</scope>
    <source>
        <strain evidence="2 3">SAb133</strain>
    </source>
</reference>
<sequence>MHYLDNLLLNTDSYKASHWLQYPPGTDATFFYVESRGGLHDRTVFFGLQAILKDALARPVTHADIDDAAAVFAAHGEPFN</sequence>
<dbReference type="GO" id="GO:0009435">
    <property type="term" value="P:NAD+ biosynthetic process"/>
    <property type="evidence" value="ECO:0007669"/>
    <property type="project" value="TreeGrafter"/>
</dbReference>
<gene>
    <name evidence="2" type="ORF">E2R16_18500</name>
</gene>
<organism evidence="2 3">
    <name type="scientific">Acinetobacter seifertii</name>
    <dbReference type="NCBI Taxonomy" id="1530123"/>
    <lineage>
        <taxon>Bacteria</taxon>
        <taxon>Pseudomonadati</taxon>
        <taxon>Pseudomonadota</taxon>
        <taxon>Gammaproteobacteria</taxon>
        <taxon>Moraxellales</taxon>
        <taxon>Moraxellaceae</taxon>
        <taxon>Acinetobacter</taxon>
        <taxon>Acinetobacter calcoaceticus/baumannii complex</taxon>
    </lineage>
</organism>
<proteinExistence type="predicted"/>
<dbReference type="GO" id="GO:0047280">
    <property type="term" value="F:nicotinamide phosphoribosyltransferase activity"/>
    <property type="evidence" value="ECO:0007669"/>
    <property type="project" value="TreeGrafter"/>
</dbReference>
<keyword evidence="2" id="KW-0808">Transferase</keyword>
<dbReference type="InterPro" id="IPR016471">
    <property type="entry name" value="Nicotinamide_PRibTrfase"/>
</dbReference>
<accession>A0A5E9PDS7</accession>
<evidence type="ECO:0000313" key="3">
    <source>
        <dbReference type="Proteomes" id="UP000297445"/>
    </source>
</evidence>
<dbReference type="AlphaFoldDB" id="A0A5E9PDS7"/>
<comment type="caution">
    <text evidence="2">The sequence shown here is derived from an EMBL/GenBank/DDBJ whole genome shotgun (WGS) entry which is preliminary data.</text>
</comment>
<dbReference type="PANTHER" id="PTHR43816:SF1">
    <property type="entry name" value="NICOTINAMIDE PHOSPHORIBOSYLTRANSFERASE"/>
    <property type="match status" value="1"/>
</dbReference>
<name>A0A5E9PDS7_9GAMM</name>
<dbReference type="RefSeq" id="WP_166739906.1">
    <property type="nucleotide sequence ID" value="NZ_SNSA01000020.1"/>
</dbReference>
<dbReference type="InterPro" id="IPR041529">
    <property type="entry name" value="DUF5598"/>
</dbReference>
<protein>
    <submittedName>
        <fullName evidence="2">Nicotinate phosphoribosyltransferase</fullName>
    </submittedName>
</protein>